<reference evidence="1" key="1">
    <citation type="journal article" date="2020" name="Stud. Mycol.">
        <title>101 Dothideomycetes genomes: a test case for predicting lifestyles and emergence of pathogens.</title>
        <authorList>
            <person name="Haridas S."/>
            <person name="Albert R."/>
            <person name="Binder M."/>
            <person name="Bloem J."/>
            <person name="Labutti K."/>
            <person name="Salamov A."/>
            <person name="Andreopoulos B."/>
            <person name="Baker S."/>
            <person name="Barry K."/>
            <person name="Bills G."/>
            <person name="Bluhm B."/>
            <person name="Cannon C."/>
            <person name="Castanera R."/>
            <person name="Culley D."/>
            <person name="Daum C."/>
            <person name="Ezra D."/>
            <person name="Gonzalez J."/>
            <person name="Henrissat B."/>
            <person name="Kuo A."/>
            <person name="Liang C."/>
            <person name="Lipzen A."/>
            <person name="Lutzoni F."/>
            <person name="Magnuson J."/>
            <person name="Mondo S."/>
            <person name="Nolan M."/>
            <person name="Ohm R."/>
            <person name="Pangilinan J."/>
            <person name="Park H.-J."/>
            <person name="Ramirez L."/>
            <person name="Alfaro M."/>
            <person name="Sun H."/>
            <person name="Tritt A."/>
            <person name="Yoshinaga Y."/>
            <person name="Zwiers L.-H."/>
            <person name="Turgeon B."/>
            <person name="Goodwin S."/>
            <person name="Spatafora J."/>
            <person name="Crous P."/>
            <person name="Grigoriev I."/>
        </authorList>
    </citation>
    <scope>NUCLEOTIDE SEQUENCE</scope>
    <source>
        <strain evidence="1">CBS 125425</strain>
    </source>
</reference>
<gene>
    <name evidence="1" type="ORF">EJ04DRAFT_517322</name>
</gene>
<proteinExistence type="predicted"/>
<protein>
    <submittedName>
        <fullName evidence="1">Uncharacterized protein</fullName>
    </submittedName>
</protein>
<evidence type="ECO:0000313" key="2">
    <source>
        <dbReference type="Proteomes" id="UP000799444"/>
    </source>
</evidence>
<name>A0A9P4UWM0_9PLEO</name>
<dbReference type="OrthoDB" id="3883941at2759"/>
<dbReference type="AlphaFoldDB" id="A0A9P4UWM0"/>
<accession>A0A9P4UWM0</accession>
<dbReference type="EMBL" id="ML996340">
    <property type="protein sequence ID" value="KAF2727305.1"/>
    <property type="molecule type" value="Genomic_DNA"/>
</dbReference>
<keyword evidence="2" id="KW-1185">Reference proteome</keyword>
<comment type="caution">
    <text evidence="1">The sequence shown here is derived from an EMBL/GenBank/DDBJ whole genome shotgun (WGS) entry which is preliminary data.</text>
</comment>
<evidence type="ECO:0000313" key="1">
    <source>
        <dbReference type="EMBL" id="KAF2727305.1"/>
    </source>
</evidence>
<dbReference type="Proteomes" id="UP000799444">
    <property type="component" value="Unassembled WGS sequence"/>
</dbReference>
<organism evidence="1 2">
    <name type="scientific">Polyplosphaeria fusca</name>
    <dbReference type="NCBI Taxonomy" id="682080"/>
    <lineage>
        <taxon>Eukaryota</taxon>
        <taxon>Fungi</taxon>
        <taxon>Dikarya</taxon>
        <taxon>Ascomycota</taxon>
        <taxon>Pezizomycotina</taxon>
        <taxon>Dothideomycetes</taxon>
        <taxon>Pleosporomycetidae</taxon>
        <taxon>Pleosporales</taxon>
        <taxon>Tetraplosphaeriaceae</taxon>
        <taxon>Polyplosphaeria</taxon>
    </lineage>
</organism>
<sequence length="230" mass="25691">MKHLGRIGDLSSDAAQQIMDNHPELKEKVGGNLDKLKDMGQNYGPQAKQEIDKTWQQIEDVIKTGISADNIEKIKKIVQEKVDKVKQMGDEAWRKGIEQAKPYLDKNPKVKELVEQNADALKSGNAQELYQKVKEAVEKGDSGDLEQYVTKFTEKAKESGFGGLDQYIKKIPGGDQIIPKFQQIQEAAQKHGGEAERIMKDAVNEISVILKKKSDEASELAKKASNDTKK</sequence>